<keyword evidence="5" id="KW-1185">Reference proteome</keyword>
<dbReference type="Pfam" id="PF00293">
    <property type="entry name" value="NUDIX"/>
    <property type="match status" value="1"/>
</dbReference>
<gene>
    <name evidence="4" type="ORF">ERJ70_07740</name>
</gene>
<dbReference type="SUPFAM" id="SSF55811">
    <property type="entry name" value="Nudix"/>
    <property type="match status" value="1"/>
</dbReference>
<evidence type="ECO:0000256" key="2">
    <source>
        <dbReference type="ARBA" id="ARBA00022801"/>
    </source>
</evidence>
<keyword evidence="2" id="KW-0378">Hydrolase</keyword>
<evidence type="ECO:0000313" key="5">
    <source>
        <dbReference type="Proteomes" id="UP000665043"/>
    </source>
</evidence>
<dbReference type="PROSITE" id="PS51462">
    <property type="entry name" value="NUDIX"/>
    <property type="match status" value="1"/>
</dbReference>
<dbReference type="InterPro" id="IPR000086">
    <property type="entry name" value="NUDIX_hydrolase_dom"/>
</dbReference>
<dbReference type="PANTHER" id="PTHR11839">
    <property type="entry name" value="UDP/ADP-SUGAR PYROPHOSPHATASE"/>
    <property type="match status" value="1"/>
</dbReference>
<dbReference type="PANTHER" id="PTHR11839:SF18">
    <property type="entry name" value="NUDIX HYDROLASE DOMAIN-CONTAINING PROTEIN"/>
    <property type="match status" value="1"/>
</dbReference>
<dbReference type="PROSITE" id="PS00893">
    <property type="entry name" value="NUDIX_BOX"/>
    <property type="match status" value="1"/>
</dbReference>
<dbReference type="CDD" id="cd03424">
    <property type="entry name" value="NUDIX_ADPRase_Nudt5_UGPPase_Nudt14"/>
    <property type="match status" value="1"/>
</dbReference>
<dbReference type="InterPro" id="IPR020084">
    <property type="entry name" value="NUDIX_hydrolase_CS"/>
</dbReference>
<comment type="cofactor">
    <cofactor evidence="1">
        <name>Mg(2+)</name>
        <dbReference type="ChEBI" id="CHEBI:18420"/>
    </cofactor>
</comment>
<accession>A0ABX7VXX5</accession>
<protein>
    <submittedName>
        <fullName evidence="4">NUDIX domain-containing protein</fullName>
    </submittedName>
</protein>
<name>A0ABX7VXX5_9BACI</name>
<dbReference type="InterPro" id="IPR015797">
    <property type="entry name" value="NUDIX_hydrolase-like_dom_sf"/>
</dbReference>
<dbReference type="Gene3D" id="3.90.79.10">
    <property type="entry name" value="Nucleoside Triphosphate Pyrophosphohydrolase"/>
    <property type="match status" value="1"/>
</dbReference>
<evidence type="ECO:0000256" key="1">
    <source>
        <dbReference type="ARBA" id="ARBA00001946"/>
    </source>
</evidence>
<proteinExistence type="predicted"/>
<sequence>MKIITNKYDKTYFSKKDNQSVVLLARDGDSLVLIRQYREPVNDFVVQLPGGGVNPEEDLDAAVKREFAEETGLNCEKAVYVGNMYAASWITNEVTHVYYSESISSGTGQKLEAHEKIDVLKVPIEECIEKIKQNIYNDTELCFAVLQASLRGFLSPAEQ</sequence>
<organism evidence="4 5">
    <name type="scientific">Sediminibacillus dalangtanensis</name>
    <dbReference type="NCBI Taxonomy" id="2729421"/>
    <lineage>
        <taxon>Bacteria</taxon>
        <taxon>Bacillati</taxon>
        <taxon>Bacillota</taxon>
        <taxon>Bacilli</taxon>
        <taxon>Bacillales</taxon>
        <taxon>Bacillaceae</taxon>
        <taxon>Sediminibacillus</taxon>
    </lineage>
</organism>
<evidence type="ECO:0000259" key="3">
    <source>
        <dbReference type="PROSITE" id="PS51462"/>
    </source>
</evidence>
<reference evidence="4 5" key="1">
    <citation type="submission" date="2019-12" db="EMBL/GenBank/DDBJ databases">
        <title>The whole genome sequencing of a strain isolated from a Mars analog, Dalangtan Playa.</title>
        <authorList>
            <person name="Huang T."/>
        </authorList>
    </citation>
    <scope>NUCLEOTIDE SEQUENCE [LARGE SCALE GENOMIC DNA]</scope>
    <source>
        <strain evidence="4 5">DP4-553-S</strain>
    </source>
</reference>
<evidence type="ECO:0000313" key="4">
    <source>
        <dbReference type="EMBL" id="QTN01434.1"/>
    </source>
</evidence>
<dbReference type="Proteomes" id="UP000665043">
    <property type="component" value="Chromosome"/>
</dbReference>
<feature type="domain" description="Nudix hydrolase" evidence="3">
    <location>
        <begin position="14"/>
        <end position="144"/>
    </location>
</feature>
<dbReference type="EMBL" id="CP046956">
    <property type="protein sequence ID" value="QTN01434.1"/>
    <property type="molecule type" value="Genomic_DNA"/>
</dbReference>